<dbReference type="InterPro" id="IPR003613">
    <property type="entry name" value="Ubox_domain"/>
</dbReference>
<evidence type="ECO:0000259" key="9">
    <source>
        <dbReference type="PROSITE" id="PS51698"/>
    </source>
</evidence>
<evidence type="ECO:0000256" key="4">
    <source>
        <dbReference type="ARBA" id="ARBA00012483"/>
    </source>
</evidence>
<keyword evidence="6" id="KW-0833">Ubl conjugation pathway</keyword>
<dbReference type="Proteomes" id="UP001558713">
    <property type="component" value="Unassembled WGS sequence"/>
</dbReference>
<dbReference type="InterPro" id="IPR051348">
    <property type="entry name" value="U-box_ubiquitin_ligases"/>
</dbReference>
<dbReference type="InterPro" id="IPR014729">
    <property type="entry name" value="Rossmann-like_a/b/a_fold"/>
</dbReference>
<dbReference type="Gene3D" id="3.30.40.10">
    <property type="entry name" value="Zinc/RING finger domain, C3HC4 (zinc finger)"/>
    <property type="match status" value="1"/>
</dbReference>
<dbReference type="CDD" id="cd01989">
    <property type="entry name" value="USP_STK_Ubox_N"/>
    <property type="match status" value="1"/>
</dbReference>
<comment type="caution">
    <text evidence="10">The sequence shown here is derived from an EMBL/GenBank/DDBJ whole genome shotgun (WGS) entry which is preliminary data.</text>
</comment>
<evidence type="ECO:0000256" key="8">
    <source>
        <dbReference type="SAM" id="MobiDB-lite"/>
    </source>
</evidence>
<dbReference type="PROSITE" id="PS51698">
    <property type="entry name" value="U_BOX"/>
    <property type="match status" value="1"/>
</dbReference>
<dbReference type="InterPro" id="IPR013083">
    <property type="entry name" value="Znf_RING/FYVE/PHD"/>
</dbReference>
<accession>A0ABD1BDV9</accession>
<evidence type="ECO:0000256" key="7">
    <source>
        <dbReference type="SAM" id="Coils"/>
    </source>
</evidence>
<comment type="pathway">
    <text evidence="3">Protein modification; protein ubiquitination.</text>
</comment>
<dbReference type="PANTHER" id="PTHR45647">
    <property type="entry name" value="OS02G0152300 PROTEIN"/>
    <property type="match status" value="1"/>
</dbReference>
<sequence>MAEALNDAPVYVAVSKDVGESRLTLLWALRNLRVKKLLLLHVHQLILMTPSSSGLEQSEIDAIQESELTSLYESLYKYRDICEDEGVIQQDVDILPYRANNVGEGIVELIYQNNIKKLIMGAAADSHYSEGMAHITSSKAEYVIRYAPHSCKIWLVCYGNLIQTREGRFDLVGSESSSSLHGLDSAVIPYEGEGRAEHITVPHAQSSYEEGSTSGIETLYYEEQRRRLEFEELKRENEQRNKIRREREEAISSSFGVTQILYDEEVICRRKAEAELSRAKTEIEDMKRVQKEMLEMFQKEREMFQKERDETIKTTEELLRHLNLDTGESSSHSPSSPLQWSDSDEPPQYFRCPISKEVMKNPHVAADGHTYEADEFKRWLSNGGVNSPMTNLRLKNHNLTPNLVLRSAIIDWLQQHPRFYD</sequence>
<dbReference type="GO" id="GO:0061630">
    <property type="term" value="F:ubiquitin protein ligase activity"/>
    <property type="evidence" value="ECO:0007669"/>
    <property type="project" value="UniProtKB-EC"/>
</dbReference>
<dbReference type="Pfam" id="PF04564">
    <property type="entry name" value="U-box"/>
    <property type="match status" value="1"/>
</dbReference>
<keyword evidence="7" id="KW-0175">Coiled coil</keyword>
<organism evidence="10 11">
    <name type="scientific">Cardamine amara subsp. amara</name>
    <dbReference type="NCBI Taxonomy" id="228776"/>
    <lineage>
        <taxon>Eukaryota</taxon>
        <taxon>Viridiplantae</taxon>
        <taxon>Streptophyta</taxon>
        <taxon>Embryophyta</taxon>
        <taxon>Tracheophyta</taxon>
        <taxon>Spermatophyta</taxon>
        <taxon>Magnoliopsida</taxon>
        <taxon>eudicotyledons</taxon>
        <taxon>Gunneridae</taxon>
        <taxon>Pentapetalae</taxon>
        <taxon>rosids</taxon>
        <taxon>malvids</taxon>
        <taxon>Brassicales</taxon>
        <taxon>Brassicaceae</taxon>
        <taxon>Cardamineae</taxon>
        <taxon>Cardamine</taxon>
    </lineage>
</organism>
<feature type="region of interest" description="Disordered" evidence="8">
    <location>
        <begin position="323"/>
        <end position="346"/>
    </location>
</feature>
<dbReference type="CDD" id="cd16655">
    <property type="entry name" value="RING-Ubox_WDSUB1-like"/>
    <property type="match status" value="1"/>
</dbReference>
<evidence type="ECO:0000256" key="2">
    <source>
        <dbReference type="ARBA" id="ARBA00003861"/>
    </source>
</evidence>
<comment type="function">
    <text evidence="2">Functions as an E3 ubiquitin ligase.</text>
</comment>
<evidence type="ECO:0000256" key="1">
    <source>
        <dbReference type="ARBA" id="ARBA00000900"/>
    </source>
</evidence>
<dbReference type="SUPFAM" id="SSF52402">
    <property type="entry name" value="Adenine nucleotide alpha hydrolases-like"/>
    <property type="match status" value="1"/>
</dbReference>
<evidence type="ECO:0000313" key="11">
    <source>
        <dbReference type="Proteomes" id="UP001558713"/>
    </source>
</evidence>
<dbReference type="EMBL" id="JBANAX010000253">
    <property type="protein sequence ID" value="KAL1217093.1"/>
    <property type="molecule type" value="Genomic_DNA"/>
</dbReference>
<proteinExistence type="predicted"/>
<name>A0ABD1BDV9_CARAN</name>
<dbReference type="SMART" id="SM00504">
    <property type="entry name" value="Ubox"/>
    <property type="match status" value="1"/>
</dbReference>
<dbReference type="PANTHER" id="PTHR45647:SF62">
    <property type="entry name" value="U-BOX DOMAIN-CONTAINING PROTEIN 56"/>
    <property type="match status" value="1"/>
</dbReference>
<evidence type="ECO:0000256" key="6">
    <source>
        <dbReference type="ARBA" id="ARBA00022786"/>
    </source>
</evidence>
<dbReference type="SUPFAM" id="SSF57850">
    <property type="entry name" value="RING/U-box"/>
    <property type="match status" value="1"/>
</dbReference>
<evidence type="ECO:0000313" key="10">
    <source>
        <dbReference type="EMBL" id="KAL1217093.1"/>
    </source>
</evidence>
<feature type="domain" description="U-box" evidence="9">
    <location>
        <begin position="345"/>
        <end position="419"/>
    </location>
</feature>
<dbReference type="Gene3D" id="3.40.50.620">
    <property type="entry name" value="HUPs"/>
    <property type="match status" value="1"/>
</dbReference>
<dbReference type="EC" id="2.3.2.27" evidence="4"/>
<feature type="compositionally biased region" description="Low complexity" evidence="8">
    <location>
        <begin position="329"/>
        <end position="341"/>
    </location>
</feature>
<evidence type="ECO:0000256" key="5">
    <source>
        <dbReference type="ARBA" id="ARBA00022679"/>
    </source>
</evidence>
<gene>
    <name evidence="10" type="ORF">V5N11_021439</name>
</gene>
<comment type="catalytic activity">
    <reaction evidence="1">
        <text>S-ubiquitinyl-[E2 ubiquitin-conjugating enzyme]-L-cysteine + [acceptor protein]-L-lysine = [E2 ubiquitin-conjugating enzyme]-L-cysteine + N(6)-ubiquitinyl-[acceptor protein]-L-lysine.</text>
        <dbReference type="EC" id="2.3.2.27"/>
    </reaction>
</comment>
<evidence type="ECO:0000256" key="3">
    <source>
        <dbReference type="ARBA" id="ARBA00004906"/>
    </source>
</evidence>
<protein>
    <recommendedName>
        <fullName evidence="4">RING-type E3 ubiquitin transferase</fullName>
        <ecNumber evidence="4">2.3.2.27</ecNumber>
    </recommendedName>
</protein>
<keyword evidence="11" id="KW-1185">Reference proteome</keyword>
<keyword evidence="5" id="KW-0808">Transferase</keyword>
<dbReference type="AlphaFoldDB" id="A0ABD1BDV9"/>
<feature type="coiled-coil region" evidence="7">
    <location>
        <begin position="221"/>
        <end position="296"/>
    </location>
</feature>
<reference evidence="10 11" key="1">
    <citation type="submission" date="2024-04" db="EMBL/GenBank/DDBJ databases">
        <title>Genome assembly C_amara_ONT_v2.</title>
        <authorList>
            <person name="Yant L."/>
            <person name="Moore C."/>
            <person name="Slenker M."/>
        </authorList>
    </citation>
    <scope>NUCLEOTIDE SEQUENCE [LARGE SCALE GENOMIC DNA]</scope>
    <source>
        <tissue evidence="10">Leaf</tissue>
    </source>
</reference>